<keyword evidence="6 11" id="KW-0547">Nucleotide-binding</keyword>
<evidence type="ECO:0000313" key="15">
    <source>
        <dbReference type="EnsemblMetazoa" id="ACON002355-PB"/>
    </source>
</evidence>
<evidence type="ECO:0000256" key="7">
    <source>
        <dbReference type="ARBA" id="ARBA00022840"/>
    </source>
</evidence>
<dbReference type="GO" id="GO:0004356">
    <property type="term" value="F:glutamine synthetase activity"/>
    <property type="evidence" value="ECO:0007669"/>
    <property type="project" value="UniProtKB-EC"/>
</dbReference>
<dbReference type="CTD" id="32087"/>
<protein>
    <recommendedName>
        <fullName evidence="3 11">Glutamine synthetase</fullName>
        <ecNumber evidence="3 11">6.3.1.2</ecNumber>
    </recommendedName>
</protein>
<proteinExistence type="inferred from homology"/>
<dbReference type="RefSeq" id="XP_040221966.1">
    <property type="nucleotide sequence ID" value="XM_040366032.2"/>
</dbReference>
<dbReference type="InterPro" id="IPR036651">
    <property type="entry name" value="Gln_synt_N_sf"/>
</dbReference>
<name>A0A182LFG0_ANOCL</name>
<dbReference type="Pfam" id="PF03951">
    <property type="entry name" value="Gln-synt_N"/>
    <property type="match status" value="1"/>
</dbReference>
<dbReference type="VEuPathDB" id="VectorBase:ACOM037107"/>
<dbReference type="InterPro" id="IPR014746">
    <property type="entry name" value="Gln_synth/guanido_kin_cat_dom"/>
</dbReference>
<evidence type="ECO:0000259" key="14">
    <source>
        <dbReference type="PROSITE" id="PS51987"/>
    </source>
</evidence>
<dbReference type="Pfam" id="PF00120">
    <property type="entry name" value="Gln-synt_C"/>
    <property type="match status" value="1"/>
</dbReference>
<evidence type="ECO:0000256" key="1">
    <source>
        <dbReference type="ARBA" id="ARBA00004496"/>
    </source>
</evidence>
<dbReference type="SUPFAM" id="SSF55931">
    <property type="entry name" value="Glutamine synthetase/guanido kinase"/>
    <property type="match status" value="1"/>
</dbReference>
<dbReference type="FunFam" id="3.30.590.10:FF:000011">
    <property type="entry name" value="Glutamine synthetase"/>
    <property type="match status" value="1"/>
</dbReference>
<dbReference type="GO" id="GO:0005737">
    <property type="term" value="C:cytoplasm"/>
    <property type="evidence" value="ECO:0007669"/>
    <property type="project" value="UniProtKB-SubCell"/>
</dbReference>
<dbReference type="GeneID" id="120949061"/>
<evidence type="ECO:0000256" key="2">
    <source>
        <dbReference type="ARBA" id="ARBA00009897"/>
    </source>
</evidence>
<comment type="catalytic activity">
    <reaction evidence="8 11">
        <text>L-glutamate + NH4(+) + ATP = L-glutamine + ADP + phosphate + H(+)</text>
        <dbReference type="Rhea" id="RHEA:16169"/>
        <dbReference type="ChEBI" id="CHEBI:15378"/>
        <dbReference type="ChEBI" id="CHEBI:28938"/>
        <dbReference type="ChEBI" id="CHEBI:29985"/>
        <dbReference type="ChEBI" id="CHEBI:30616"/>
        <dbReference type="ChEBI" id="CHEBI:43474"/>
        <dbReference type="ChEBI" id="CHEBI:58359"/>
        <dbReference type="ChEBI" id="CHEBI:456216"/>
        <dbReference type="EC" id="6.3.1.2"/>
    </reaction>
</comment>
<dbReference type="PANTHER" id="PTHR20852:SF57">
    <property type="entry name" value="GLUTAMINE SYNTHETASE 2 CYTOPLASMIC"/>
    <property type="match status" value="1"/>
</dbReference>
<evidence type="ECO:0000259" key="13">
    <source>
        <dbReference type="PROSITE" id="PS51986"/>
    </source>
</evidence>
<dbReference type="KEGG" id="acoz:120949061"/>
<dbReference type="PROSITE" id="PS00181">
    <property type="entry name" value="GLNA_ATP"/>
    <property type="match status" value="1"/>
</dbReference>
<sequence length="371" mass="41435">MVGMSRTLELSPNAHINKSLLDKYMALPMPDGKIQATYIWIDGTGENVRCKDRTLDFIPQSPSELPIWNYDGSSTYQAEGSNSDVYLHPVAIYRDPFRRGNNILVLCETYRYDGTPTESNKRKACLEVCERAAEEQPWFGIEQEYTLLDVDGRPLGWPKNGFPGPQGPYYCGVGADKVYARDIVDAHYRACLYAGVKICGTNAEVMPAQWEYQVGPCEGIQIGDDLWMSRFLLHRVAEEFGIVATLDPKPMQGDWNGAGAHTNVSTKTMREPGGLAEIENAISKLAKCHERHIRAYDPNGGKDNERRLTGKHETSSIHDFNAGVANRGCSIRIPRGVSDQGFGYFEDRRPSSNCDPYSVAEAILRTIILNE</sequence>
<keyword evidence="4" id="KW-0963">Cytoplasm</keyword>
<organism evidence="15 16">
    <name type="scientific">Anopheles coluzzii</name>
    <name type="common">African malaria mosquito</name>
    <dbReference type="NCBI Taxonomy" id="1518534"/>
    <lineage>
        <taxon>Eukaryota</taxon>
        <taxon>Metazoa</taxon>
        <taxon>Ecdysozoa</taxon>
        <taxon>Arthropoda</taxon>
        <taxon>Hexapoda</taxon>
        <taxon>Insecta</taxon>
        <taxon>Pterygota</taxon>
        <taxon>Neoptera</taxon>
        <taxon>Endopterygota</taxon>
        <taxon>Diptera</taxon>
        <taxon>Nematocera</taxon>
        <taxon>Culicoidea</taxon>
        <taxon>Culicidae</taxon>
        <taxon>Anophelinae</taxon>
        <taxon>Anopheles</taxon>
    </lineage>
</organism>
<evidence type="ECO:0000256" key="12">
    <source>
        <dbReference type="SAM" id="MobiDB-lite"/>
    </source>
</evidence>
<dbReference type="GO" id="GO:0005524">
    <property type="term" value="F:ATP binding"/>
    <property type="evidence" value="ECO:0007669"/>
    <property type="project" value="UniProtKB-KW"/>
</dbReference>
<keyword evidence="5 11" id="KW-0436">Ligase</keyword>
<dbReference type="GO" id="GO:0006542">
    <property type="term" value="P:glutamine biosynthetic process"/>
    <property type="evidence" value="ECO:0007669"/>
    <property type="project" value="InterPro"/>
</dbReference>
<dbReference type="VEuPathDB" id="VectorBase:ACON002355"/>
<reference evidence="15" key="2">
    <citation type="submission" date="2020-05" db="UniProtKB">
        <authorList>
            <consortium name="EnsemblMetazoa"/>
        </authorList>
    </citation>
    <scope>IDENTIFICATION</scope>
    <source>
        <strain evidence="15">Ngousso</strain>
    </source>
</reference>
<dbReference type="Proteomes" id="UP001105220">
    <property type="component" value="Unplaced"/>
</dbReference>
<dbReference type="InterPro" id="IPR050292">
    <property type="entry name" value="Glutamine_Synthetase"/>
</dbReference>
<evidence type="ECO:0000256" key="4">
    <source>
        <dbReference type="ARBA" id="ARBA00022490"/>
    </source>
</evidence>
<dbReference type="SUPFAM" id="SSF54368">
    <property type="entry name" value="Glutamine synthetase, N-terminal domain"/>
    <property type="match status" value="1"/>
</dbReference>
<dbReference type="VEuPathDB" id="VectorBase:ACON2_030328"/>
<dbReference type="EnsemblMetazoa" id="ACON002355-RB">
    <property type="protein sequence ID" value="ACON002355-PB"/>
    <property type="gene ID" value="ACON002355"/>
</dbReference>
<evidence type="ECO:0000256" key="5">
    <source>
        <dbReference type="ARBA" id="ARBA00022598"/>
    </source>
</evidence>
<evidence type="ECO:0000256" key="8">
    <source>
        <dbReference type="ARBA" id="ARBA00049436"/>
    </source>
</evidence>
<dbReference type="PROSITE" id="PS51987">
    <property type="entry name" value="GS_CATALYTIC"/>
    <property type="match status" value="1"/>
</dbReference>
<dbReference type="STRING" id="1518534.A0A182LFG0"/>
<dbReference type="PROSITE" id="PS51986">
    <property type="entry name" value="GS_BETA_GRASP"/>
    <property type="match status" value="1"/>
</dbReference>
<dbReference type="PANTHER" id="PTHR20852">
    <property type="entry name" value="GLUTAMINE SYNTHETASE"/>
    <property type="match status" value="1"/>
</dbReference>
<evidence type="ECO:0000256" key="6">
    <source>
        <dbReference type="ARBA" id="ARBA00022741"/>
    </source>
</evidence>
<dbReference type="Gene3D" id="3.30.590.10">
    <property type="entry name" value="Glutamine synthetase/guanido kinase, catalytic domain"/>
    <property type="match status" value="1"/>
</dbReference>
<dbReference type="FunFam" id="3.10.20.70:FF:000004">
    <property type="entry name" value="Glutamine synthetase"/>
    <property type="match status" value="1"/>
</dbReference>
<reference key="1">
    <citation type="journal article" date="2019" name="Genes (Basel)">
        <title>A High-Quality De novo Genome Assembly from a Single Mosquito Using PacBio Sequencing.</title>
        <authorList>
            <person name="Kingan S.B."/>
            <person name="Heaton H."/>
            <person name="Cudini J."/>
            <person name="Lambert C.C."/>
            <person name="Baybayan P."/>
            <person name="Galvin B.D."/>
            <person name="Durbin R."/>
            <person name="Korlach J."/>
            <person name="Lawniczak M.K.N."/>
        </authorList>
    </citation>
    <scope>NUCLEOTIDE SEQUENCE [LARGE SCALE GENOMIC DNA]</scope>
    <source>
        <strain>Mali-NIH</strain>
    </source>
</reference>
<evidence type="ECO:0000256" key="11">
    <source>
        <dbReference type="RuleBase" id="RU004356"/>
    </source>
</evidence>
<accession>A0A182LFG0</accession>
<dbReference type="InterPro" id="IPR008147">
    <property type="entry name" value="Gln_synt_N"/>
</dbReference>
<evidence type="ECO:0000313" key="16">
    <source>
        <dbReference type="Proteomes" id="UP001105220"/>
    </source>
</evidence>
<dbReference type="InterPro" id="IPR027302">
    <property type="entry name" value="Gln_synth_N_conserv_site"/>
</dbReference>
<keyword evidence="16" id="KW-1185">Reference proteome</keyword>
<comment type="subcellular location">
    <subcellularLocation>
        <location evidence="1">Cytoplasm</location>
    </subcellularLocation>
</comment>
<dbReference type="AlphaFoldDB" id="A0A182LFG0"/>
<comment type="similarity">
    <text evidence="2 9 10">Belongs to the glutamine synthetase family.</text>
</comment>
<dbReference type="VEuPathDB" id="VectorBase:ACMO_007115"/>
<evidence type="ECO:0000256" key="3">
    <source>
        <dbReference type="ARBA" id="ARBA00012937"/>
    </source>
</evidence>
<dbReference type="EnsemblMetazoa" id="ACOM037107-RA">
    <property type="protein sequence ID" value="ACOM037107-PA"/>
    <property type="gene ID" value="ACOM037107"/>
</dbReference>
<feature type="region of interest" description="Disordered" evidence="12">
    <location>
        <begin position="295"/>
        <end position="315"/>
    </location>
</feature>
<dbReference type="SMART" id="SM01230">
    <property type="entry name" value="Gln-synt_C"/>
    <property type="match status" value="1"/>
</dbReference>
<dbReference type="InterPro" id="IPR027303">
    <property type="entry name" value="Gln_synth_gly_rich_site"/>
</dbReference>
<dbReference type="PROSITE" id="PS00180">
    <property type="entry name" value="GLNA_1"/>
    <property type="match status" value="1"/>
</dbReference>
<evidence type="ECO:0000256" key="10">
    <source>
        <dbReference type="RuleBase" id="RU000384"/>
    </source>
</evidence>
<feature type="domain" description="GS catalytic" evidence="14">
    <location>
        <begin position="121"/>
        <end position="371"/>
    </location>
</feature>
<dbReference type="EC" id="6.3.1.2" evidence="3 11"/>
<feature type="compositionally biased region" description="Basic and acidic residues" evidence="12">
    <location>
        <begin position="300"/>
        <end position="315"/>
    </location>
</feature>
<keyword evidence="7 11" id="KW-0067">ATP-binding</keyword>
<dbReference type="InterPro" id="IPR008146">
    <property type="entry name" value="Gln_synth_cat_dom"/>
</dbReference>
<evidence type="ECO:0000256" key="9">
    <source>
        <dbReference type="PROSITE-ProRule" id="PRU01330"/>
    </source>
</evidence>
<feature type="domain" description="GS beta-grasp" evidence="13">
    <location>
        <begin position="34"/>
        <end position="114"/>
    </location>
</feature>
<dbReference type="Proteomes" id="UP000075882">
    <property type="component" value="Unassembled WGS sequence"/>
</dbReference>
<dbReference type="Gene3D" id="3.10.20.70">
    <property type="entry name" value="Glutamine synthetase, N-terminal domain"/>
    <property type="match status" value="1"/>
</dbReference>